<organism evidence="4">
    <name type="scientific">Nothobranchius kadleci</name>
    <name type="common">African annual killifish</name>
    <dbReference type="NCBI Taxonomy" id="1051664"/>
    <lineage>
        <taxon>Eukaryota</taxon>
        <taxon>Metazoa</taxon>
        <taxon>Chordata</taxon>
        <taxon>Craniata</taxon>
        <taxon>Vertebrata</taxon>
        <taxon>Euteleostomi</taxon>
        <taxon>Actinopterygii</taxon>
        <taxon>Neopterygii</taxon>
        <taxon>Teleostei</taxon>
        <taxon>Neoteleostei</taxon>
        <taxon>Acanthomorphata</taxon>
        <taxon>Ovalentaria</taxon>
        <taxon>Atherinomorphae</taxon>
        <taxon>Cyprinodontiformes</taxon>
        <taxon>Nothobranchiidae</taxon>
        <taxon>Nothobranchius</taxon>
    </lineage>
</organism>
<dbReference type="EMBL" id="HADZ01015773">
    <property type="protein sequence ID" value="SBP79714.1"/>
    <property type="molecule type" value="Transcribed_RNA"/>
</dbReference>
<sequence length="197" mass="22097">GVEVYIDDILVHGRDDKEHKDRLQNALHILKSAGLKLNNEKCFLRQRQLSYLGHRIGGDGIQPDSSKVAAITELHPQLMPGLRRFLGMVHYLGRFLPNLSEVIKPLNDLLRSEAVWTWDTAHDNPLNKANGGAEKGFQIAKRILWQGDPFLALMAYRATPVQTTGASPAQLMMGRQIKMTVPTIGMVLLPKWPNFAK</sequence>
<evidence type="ECO:0000256" key="1">
    <source>
        <dbReference type="ARBA" id="ARBA00010879"/>
    </source>
</evidence>
<dbReference type="Gene3D" id="3.30.70.270">
    <property type="match status" value="2"/>
</dbReference>
<evidence type="ECO:0000256" key="2">
    <source>
        <dbReference type="ARBA" id="ARBA00012180"/>
    </source>
</evidence>
<feature type="domain" description="Reverse transcriptase" evidence="3">
    <location>
        <begin position="1"/>
        <end position="56"/>
    </location>
</feature>
<dbReference type="InterPro" id="IPR043128">
    <property type="entry name" value="Rev_trsase/Diguanyl_cyclase"/>
</dbReference>
<feature type="non-terminal residue" evidence="4">
    <location>
        <position position="1"/>
    </location>
</feature>
<gene>
    <name evidence="4" type="primary">CR788254.1</name>
</gene>
<dbReference type="GO" id="GO:0004523">
    <property type="term" value="F:RNA-DNA hybrid ribonuclease activity"/>
    <property type="evidence" value="ECO:0007669"/>
    <property type="project" value="UniProtKB-EC"/>
</dbReference>
<dbReference type="SUPFAM" id="SSF56672">
    <property type="entry name" value="DNA/RNA polymerases"/>
    <property type="match status" value="1"/>
</dbReference>
<dbReference type="InterPro" id="IPR050951">
    <property type="entry name" value="Retrovirus_Pol_polyprotein"/>
</dbReference>
<reference evidence="4" key="1">
    <citation type="submission" date="2016-05" db="EMBL/GenBank/DDBJ databases">
        <authorList>
            <person name="Lavstsen T."/>
            <person name="Jespersen J.S."/>
        </authorList>
    </citation>
    <scope>NUCLEOTIDE SEQUENCE</scope>
    <source>
        <tissue evidence="4">Brain</tissue>
    </source>
</reference>
<dbReference type="AlphaFoldDB" id="A0A1A8CJ13"/>
<name>A0A1A8CJ13_NOTKA</name>
<dbReference type="PROSITE" id="PS50878">
    <property type="entry name" value="RT_POL"/>
    <property type="match status" value="1"/>
</dbReference>
<protein>
    <recommendedName>
        <fullName evidence="2">ribonuclease H</fullName>
        <ecNumber evidence="2">3.1.26.4</ecNumber>
    </recommendedName>
</protein>
<dbReference type="InterPro" id="IPR043502">
    <property type="entry name" value="DNA/RNA_pol_sf"/>
</dbReference>
<dbReference type="PANTHER" id="PTHR37984">
    <property type="entry name" value="PROTEIN CBG26694"/>
    <property type="match status" value="1"/>
</dbReference>
<evidence type="ECO:0000313" key="4">
    <source>
        <dbReference type="EMBL" id="SBP79714.1"/>
    </source>
</evidence>
<dbReference type="InterPro" id="IPR000477">
    <property type="entry name" value="RT_dom"/>
</dbReference>
<comment type="similarity">
    <text evidence="1">Belongs to the beta type-B retroviral polymerase family. HERV class-II K(HML-2) pol subfamily.</text>
</comment>
<dbReference type="PANTHER" id="PTHR37984:SF9">
    <property type="entry name" value="INTEGRASE CATALYTIC DOMAIN-CONTAINING PROTEIN"/>
    <property type="match status" value="1"/>
</dbReference>
<evidence type="ECO:0000259" key="3">
    <source>
        <dbReference type="PROSITE" id="PS50878"/>
    </source>
</evidence>
<dbReference type="EC" id="3.1.26.4" evidence="2"/>
<dbReference type="Pfam" id="PF00078">
    <property type="entry name" value="RVT_1"/>
    <property type="match status" value="1"/>
</dbReference>
<proteinExistence type="inferred from homology"/>
<reference evidence="4" key="2">
    <citation type="submission" date="2016-06" db="EMBL/GenBank/DDBJ databases">
        <title>The genome of a short-lived fish provides insights into sex chromosome evolution and the genetic control of aging.</title>
        <authorList>
            <person name="Reichwald K."/>
            <person name="Felder M."/>
            <person name="Petzold A."/>
            <person name="Koch P."/>
            <person name="Groth M."/>
            <person name="Platzer M."/>
        </authorList>
    </citation>
    <scope>NUCLEOTIDE SEQUENCE</scope>
    <source>
        <tissue evidence="4">Brain</tissue>
    </source>
</reference>
<feature type="non-terminal residue" evidence="4">
    <location>
        <position position="197"/>
    </location>
</feature>
<accession>A0A1A8CJ13</accession>